<dbReference type="PANTHER" id="PTHR46250:SF18">
    <property type="entry name" value="MYB_SANT-LIKE DOMAIN-CONTAINING PROTEIN"/>
    <property type="match status" value="1"/>
</dbReference>
<dbReference type="EMBL" id="BT143737">
    <property type="protein sequence ID" value="AFK43531.1"/>
    <property type="molecule type" value="mRNA"/>
</dbReference>
<reference evidence="2" key="1">
    <citation type="submission" date="2012-05" db="EMBL/GenBank/DDBJ databases">
        <authorList>
            <person name="Krishnakumar V."/>
            <person name="Cheung F."/>
            <person name="Xiao Y."/>
            <person name="Chan A."/>
            <person name="Moskal W.A."/>
            <person name="Town C.D."/>
        </authorList>
    </citation>
    <scope>NUCLEOTIDE SEQUENCE</scope>
</reference>
<name>I3STD9_LOTJA</name>
<accession>I3STD9</accession>
<dbReference type="PANTHER" id="PTHR46250">
    <property type="entry name" value="MYB/SANT-LIKE DNA-BINDING DOMAIN PROTEIN-RELATED"/>
    <property type="match status" value="1"/>
</dbReference>
<dbReference type="AlphaFoldDB" id="I3STD9"/>
<evidence type="ECO:0000256" key="1">
    <source>
        <dbReference type="SAM" id="MobiDB-lite"/>
    </source>
</evidence>
<evidence type="ECO:0008006" key="3">
    <source>
        <dbReference type="Google" id="ProtNLM"/>
    </source>
</evidence>
<feature type="region of interest" description="Disordered" evidence="1">
    <location>
        <begin position="75"/>
        <end position="112"/>
    </location>
</feature>
<organism evidence="2">
    <name type="scientific">Lotus japonicus</name>
    <name type="common">Lotus corniculatus var. japonicus</name>
    <dbReference type="NCBI Taxonomy" id="34305"/>
    <lineage>
        <taxon>Eukaryota</taxon>
        <taxon>Viridiplantae</taxon>
        <taxon>Streptophyta</taxon>
        <taxon>Embryophyta</taxon>
        <taxon>Tracheophyta</taxon>
        <taxon>Spermatophyta</taxon>
        <taxon>Magnoliopsida</taxon>
        <taxon>eudicotyledons</taxon>
        <taxon>Gunneridae</taxon>
        <taxon>Pentapetalae</taxon>
        <taxon>rosids</taxon>
        <taxon>fabids</taxon>
        <taxon>Fabales</taxon>
        <taxon>Fabaceae</taxon>
        <taxon>Papilionoideae</taxon>
        <taxon>50 kb inversion clade</taxon>
        <taxon>NPAAA clade</taxon>
        <taxon>Hologalegina</taxon>
        <taxon>robinioid clade</taxon>
        <taxon>Loteae</taxon>
        <taxon>Lotus</taxon>
    </lineage>
</organism>
<sequence>MLNQSGFGWDDEKKMIKVDSEDVWNEYIKSHPNAKDYRNARIPLLEKLAYAFGKDRATGKLAYSPADVVEELDKEEEEQAHHDDVRVEMTPTSSVNKSQCRKDDLVESQSRKKNRGANLIANSISELGNTLGKWLELSAERLAEASNSLKVDKDMFDDSRGVMDELLKMGLTDQERYAAGDKIMSMPHRVHMFWACHGEDRLKFVKSLI</sequence>
<evidence type="ECO:0000313" key="2">
    <source>
        <dbReference type="EMBL" id="AFK43531.1"/>
    </source>
</evidence>
<protein>
    <recommendedName>
        <fullName evidence="3">Myb/SANT-like domain-containing protein</fullName>
    </recommendedName>
</protein>
<proteinExistence type="evidence at transcript level"/>